<gene>
    <name evidence="1" type="ORF">R50_2075</name>
</gene>
<protein>
    <submittedName>
        <fullName evidence="1">Uncharacterized protein</fullName>
    </submittedName>
</protein>
<reference evidence="1 2" key="1">
    <citation type="submission" date="2020-02" db="EMBL/GenBank/DDBJ databases">
        <authorList>
            <person name="Hogendoorn C."/>
        </authorList>
    </citation>
    <scope>NUCLEOTIDE SEQUENCE [LARGE SCALE GENOMIC DNA]</scope>
    <source>
        <strain evidence="1">R501</strain>
    </source>
</reference>
<dbReference type="EMBL" id="LR778114">
    <property type="protein sequence ID" value="CAB1129572.1"/>
    <property type="molecule type" value="Genomic_DNA"/>
</dbReference>
<name>A0A6F8ZHZ8_9FIRM</name>
<sequence>MYGLMARDLQRVRARRNRGTASGAGNVAAPHLDASRPQWWRLPVPSSRAAIWWRPLSDGRGYLGAVAVARWPGGGWPFREEERAGDADWVVGRSLLEWALRSGWVAPPAAGAGWREMRMHQWAWGPLVEESDWWVVIRAGVEPAAVVAGWAGDAAPEAEDAVPTALRDAVDSVLRAEASSRQIAPLPRPVGVPESDDPEAWAAWLRGLAADPAPWDEAASDALALAVHAGMLAWGAPPPSVEAAWEAAAEQADLRAWIGVWESWRISARELGLGPDTPPDIEPPWTLF</sequence>
<organism evidence="1 2">
    <name type="scientific">Candidatus Hydrogenisulfobacillus filiaventi</name>
    <dbReference type="NCBI Taxonomy" id="2707344"/>
    <lineage>
        <taxon>Bacteria</taxon>
        <taxon>Bacillati</taxon>
        <taxon>Bacillota</taxon>
        <taxon>Clostridia</taxon>
        <taxon>Eubacteriales</taxon>
        <taxon>Clostridiales Family XVII. Incertae Sedis</taxon>
        <taxon>Candidatus Hydrogenisulfobacillus</taxon>
    </lineage>
</organism>
<proteinExistence type="predicted"/>
<dbReference type="AlphaFoldDB" id="A0A6F8ZHZ8"/>
<dbReference type="Proteomes" id="UP000503399">
    <property type="component" value="Chromosome"/>
</dbReference>
<evidence type="ECO:0000313" key="1">
    <source>
        <dbReference type="EMBL" id="CAB1129572.1"/>
    </source>
</evidence>
<accession>A0A6F8ZHZ8</accession>
<keyword evidence="2" id="KW-1185">Reference proteome</keyword>
<evidence type="ECO:0000313" key="2">
    <source>
        <dbReference type="Proteomes" id="UP000503399"/>
    </source>
</evidence>
<dbReference type="KEGG" id="hfv:R50_2075"/>